<evidence type="ECO:0000256" key="2">
    <source>
        <dbReference type="ARBA" id="ARBA00005664"/>
    </source>
</evidence>
<keyword evidence="5" id="KW-1133">Transmembrane helix</keyword>
<dbReference type="Proteomes" id="UP000822688">
    <property type="component" value="Chromosome 1"/>
</dbReference>
<reference evidence="6" key="1">
    <citation type="submission" date="2020-06" db="EMBL/GenBank/DDBJ databases">
        <title>WGS assembly of Ceratodon purpureus strain R40.</title>
        <authorList>
            <person name="Carey S.B."/>
            <person name="Jenkins J."/>
            <person name="Shu S."/>
            <person name="Lovell J.T."/>
            <person name="Sreedasyam A."/>
            <person name="Maumus F."/>
            <person name="Tiley G.P."/>
            <person name="Fernandez-Pozo N."/>
            <person name="Barry K."/>
            <person name="Chen C."/>
            <person name="Wang M."/>
            <person name="Lipzen A."/>
            <person name="Daum C."/>
            <person name="Saski C.A."/>
            <person name="Payton A.C."/>
            <person name="Mcbreen J.C."/>
            <person name="Conrad R.E."/>
            <person name="Kollar L.M."/>
            <person name="Olsson S."/>
            <person name="Huttunen S."/>
            <person name="Landis J.B."/>
            <person name="Wickett N.J."/>
            <person name="Johnson M.G."/>
            <person name="Rensing S.A."/>
            <person name="Grimwood J."/>
            <person name="Schmutz J."/>
            <person name="Mcdaniel S.F."/>
        </authorList>
    </citation>
    <scope>NUCLEOTIDE SEQUENCE</scope>
    <source>
        <strain evidence="6">R40</strain>
    </source>
</reference>
<comment type="subcellular location">
    <subcellularLocation>
        <location evidence="1">Golgi apparatus membrane</location>
        <topology evidence="1">Single-pass type II membrane protein</topology>
    </subcellularLocation>
</comment>
<dbReference type="GO" id="GO:0016757">
    <property type="term" value="F:glycosyltransferase activity"/>
    <property type="evidence" value="ECO:0007669"/>
    <property type="project" value="UniProtKB-KW"/>
</dbReference>
<dbReference type="Pfam" id="PF05637">
    <property type="entry name" value="Glyco_transf_34"/>
    <property type="match status" value="1"/>
</dbReference>
<dbReference type="Gene3D" id="3.90.550.10">
    <property type="entry name" value="Spore Coat Polysaccharide Biosynthesis Protein SpsA, Chain A"/>
    <property type="match status" value="1"/>
</dbReference>
<evidence type="ECO:0000313" key="6">
    <source>
        <dbReference type="EMBL" id="KAG0592456.1"/>
    </source>
</evidence>
<evidence type="ECO:0000313" key="7">
    <source>
        <dbReference type="Proteomes" id="UP000822688"/>
    </source>
</evidence>
<evidence type="ECO:0000256" key="5">
    <source>
        <dbReference type="SAM" id="Phobius"/>
    </source>
</evidence>
<comment type="caution">
    <text evidence="6">The sequence shown here is derived from an EMBL/GenBank/DDBJ whole genome shotgun (WGS) entry which is preliminary data.</text>
</comment>
<dbReference type="PANTHER" id="PTHR31311">
    <property type="entry name" value="XYLOGLUCAN 6-XYLOSYLTRANSFERASE 5-RELATED-RELATED"/>
    <property type="match status" value="1"/>
</dbReference>
<dbReference type="EMBL" id="CM026421">
    <property type="protein sequence ID" value="KAG0592456.1"/>
    <property type="molecule type" value="Genomic_DNA"/>
</dbReference>
<comment type="similarity">
    <text evidence="2">Belongs to the glycosyltransferase 34 family.</text>
</comment>
<keyword evidence="5" id="KW-0812">Transmembrane</keyword>
<name>A0A8T0JAZ4_CERPU</name>
<proteinExistence type="inferred from homology"/>
<organism evidence="6 7">
    <name type="scientific">Ceratodon purpureus</name>
    <name type="common">Fire moss</name>
    <name type="synonym">Dicranum purpureum</name>
    <dbReference type="NCBI Taxonomy" id="3225"/>
    <lineage>
        <taxon>Eukaryota</taxon>
        <taxon>Viridiplantae</taxon>
        <taxon>Streptophyta</taxon>
        <taxon>Embryophyta</taxon>
        <taxon>Bryophyta</taxon>
        <taxon>Bryophytina</taxon>
        <taxon>Bryopsida</taxon>
        <taxon>Dicranidae</taxon>
        <taxon>Pseudoditrichales</taxon>
        <taxon>Ditrichaceae</taxon>
        <taxon>Ceratodon</taxon>
    </lineage>
</organism>
<keyword evidence="3" id="KW-0328">Glycosyltransferase</keyword>
<gene>
    <name evidence="6" type="ORF">KC19_1G253100</name>
</gene>
<dbReference type="PANTHER" id="PTHR31311:SF44">
    <property type="entry name" value="GLYCOSYLTRANSFERASE 2-RELATED"/>
    <property type="match status" value="1"/>
</dbReference>
<protein>
    <submittedName>
        <fullName evidence="6">Uncharacterized protein</fullName>
    </submittedName>
</protein>
<evidence type="ECO:0000256" key="4">
    <source>
        <dbReference type="ARBA" id="ARBA00022679"/>
    </source>
</evidence>
<evidence type="ECO:0000256" key="1">
    <source>
        <dbReference type="ARBA" id="ARBA00004323"/>
    </source>
</evidence>
<feature type="transmembrane region" description="Helical" evidence="5">
    <location>
        <begin position="12"/>
        <end position="31"/>
    </location>
</feature>
<dbReference type="AlphaFoldDB" id="A0A8T0JAZ4"/>
<dbReference type="SUPFAM" id="SSF53448">
    <property type="entry name" value="Nucleotide-diphospho-sugar transferases"/>
    <property type="match status" value="1"/>
</dbReference>
<accession>A0A8T0JAZ4</accession>
<sequence>MMRNTGSSAQYICIYATICGVTSLLALYGTMEHLNKGTSKQQISNSNNIVEADAVTDSDIASQTTTMVDRDYHGVDFPMDTTLRAIDAKMQRVLENASAELTNFGRHVTDWDKRKPSKQNSVLLVSSSHPRECENAHGDHVLLKSLKNKVDYCRLHGMELYYNMDMLDDKMAGWWVKLFLIRMLMLERPDVEWILWMDSDAVFTNMTFKLPLEKYKEYNMVVQGSEESVYKQKSWLGLNSGVILLRNCQWSIDLLHEWARFSPKGKIRDGAGALLSEAFPDRPQILEADDQCALIYLLLTQRSRWGPEVYLEHSYHLQGFFEVMTMYQSTFPGMGLTWWPVITHFTGCQFCCGLPNTQYDVESCHRHMELAYKVANNQVLHHSGYSYVSLQSSVVKHS</sequence>
<evidence type="ECO:0000256" key="3">
    <source>
        <dbReference type="ARBA" id="ARBA00022676"/>
    </source>
</evidence>
<dbReference type="InterPro" id="IPR029044">
    <property type="entry name" value="Nucleotide-diphossugar_trans"/>
</dbReference>
<dbReference type="InterPro" id="IPR008630">
    <property type="entry name" value="Glyco_trans_34"/>
</dbReference>
<keyword evidence="5" id="KW-0472">Membrane</keyword>
<keyword evidence="7" id="KW-1185">Reference proteome</keyword>
<keyword evidence="4" id="KW-0808">Transferase</keyword>
<dbReference type="GO" id="GO:0000139">
    <property type="term" value="C:Golgi membrane"/>
    <property type="evidence" value="ECO:0007669"/>
    <property type="project" value="UniProtKB-SubCell"/>
</dbReference>